<dbReference type="Pfam" id="PF10009">
    <property type="entry name" value="DUF2252"/>
    <property type="match status" value="1"/>
</dbReference>
<dbReference type="EMBL" id="CBLX010000013">
    <property type="protein sequence ID" value="CDG40008.1"/>
    <property type="molecule type" value="Genomic_DNA"/>
</dbReference>
<evidence type="ECO:0000313" key="3">
    <source>
        <dbReference type="Proteomes" id="UP000027583"/>
    </source>
</evidence>
<evidence type="ECO:0000313" key="2">
    <source>
        <dbReference type="EMBL" id="CDG40008.1"/>
    </source>
</evidence>
<dbReference type="RefSeq" id="WP_023978930.1">
    <property type="nucleotide sequence ID" value="NZ_CBLX010000013.1"/>
</dbReference>
<sequence length="492" mass="53690">MAELPQPSASIATSVFETRDARHEAGQGLRKTVPRSAHAAWEPPSNRVDPVDLLVRQGESRIQNLLPIRYERMRASPFAFMRGSAIVMASDLAHTVASGPYVQSCGDCHMANFGAYASADGIAVFDINDFDETCPAPFEWDIKRLATSLVLASGEAGAADRQARHNAFLAARTYQDEMARLAPMSPLEIWSDRIDLAAAIADFSDKHTRKGVRERLEARLESARNHFGLVSFDKNTPSLRVKPPLVVRLPDEDETIHQAFACYIATQPPERAVLLSRYRLKDVLFKVVGVGSVGTYCAIGLFATADGETLLLQIKEAQESVLAAYCGGPHYDNQGQRVVEGQRLMQASSDRFLGWTHTTNTKRSRHAPDGSNRQFYVRRLKDSRLAAIGADVAQEGLDDYAALCGRALARAHARSGDVAEIAGYLGSSDSFAEAIADFAEAYAGQTRKDWEDFNAAIDAGRLSVTGETKDRKKSRGAGQGTKRRAGRGRSAS</sequence>
<evidence type="ECO:0008006" key="4">
    <source>
        <dbReference type="Google" id="ProtNLM"/>
    </source>
</evidence>
<dbReference type="Proteomes" id="UP000027583">
    <property type="component" value="Unassembled WGS sequence"/>
</dbReference>
<proteinExistence type="predicted"/>
<reference evidence="2 3" key="2">
    <citation type="journal article" date="2014" name="PLoS ONE">
        <title>Evolution of mitochondria reconstructed from the energy metabolism of living bacteria.</title>
        <authorList>
            <person name="Degli Esposti M."/>
            <person name="Chouaia B."/>
            <person name="Comandatore F."/>
            <person name="Crotti E."/>
            <person name="Sassera D."/>
            <person name="Lievens P.M."/>
            <person name="Daffonchio D."/>
            <person name="Bandi C."/>
        </authorList>
    </citation>
    <scope>NUCLEOTIDE SEQUENCE [LARGE SCALE GENOMIC DNA]</scope>
    <source>
        <strain evidence="2 3">SF2.1</strain>
    </source>
</reference>
<protein>
    <recommendedName>
        <fullName evidence="4">DUF2252 domain-containing protein</fullName>
    </recommendedName>
</protein>
<reference evidence="2 3" key="1">
    <citation type="journal article" date="2014" name="Genome Biol. Evol.">
        <title>Acetic acid bacteria genomes reveal functional traits for adaptation to life in insect guts.</title>
        <authorList>
            <person name="Chouaia B."/>
            <person name="Gaiarsa S."/>
            <person name="Crotti E."/>
            <person name="Comandatore F."/>
            <person name="Degli Esposti M."/>
            <person name="Ricci I."/>
            <person name="Alma A."/>
            <person name="Favia G."/>
            <person name="Bandi C."/>
            <person name="Daffonchio D."/>
        </authorList>
    </citation>
    <scope>NUCLEOTIDE SEQUENCE [LARGE SCALE GENOMIC DNA]</scope>
    <source>
        <strain evidence="2 3">SF2.1</strain>
    </source>
</reference>
<comment type="caution">
    <text evidence="2">The sequence shown here is derived from an EMBL/GenBank/DDBJ whole genome shotgun (WGS) entry which is preliminary data.</text>
</comment>
<evidence type="ECO:0000256" key="1">
    <source>
        <dbReference type="SAM" id="MobiDB-lite"/>
    </source>
</evidence>
<organism evidence="2 3">
    <name type="scientific">Asaia bogorensis</name>
    <dbReference type="NCBI Taxonomy" id="91915"/>
    <lineage>
        <taxon>Bacteria</taxon>
        <taxon>Pseudomonadati</taxon>
        <taxon>Pseudomonadota</taxon>
        <taxon>Alphaproteobacteria</taxon>
        <taxon>Acetobacterales</taxon>
        <taxon>Acetobacteraceae</taxon>
        <taxon>Asaia</taxon>
    </lineage>
</organism>
<dbReference type="PANTHER" id="PTHR39441:SF1">
    <property type="entry name" value="DUF2252 DOMAIN-CONTAINING PROTEIN"/>
    <property type="match status" value="1"/>
</dbReference>
<feature type="compositionally biased region" description="Basic residues" evidence="1">
    <location>
        <begin position="471"/>
        <end position="492"/>
    </location>
</feature>
<name>A0A060QH31_9PROT</name>
<accession>A0A060QH31</accession>
<dbReference type="PANTHER" id="PTHR39441">
    <property type="entry name" value="DUF2252 DOMAIN-CONTAINING PROTEIN"/>
    <property type="match status" value="1"/>
</dbReference>
<dbReference type="AlphaFoldDB" id="A0A060QH31"/>
<dbReference type="eggNOG" id="COG4320">
    <property type="taxonomic scope" value="Bacteria"/>
</dbReference>
<dbReference type="InterPro" id="IPR018721">
    <property type="entry name" value="DUF2252"/>
</dbReference>
<gene>
    <name evidence="2" type="ORF">ASAP_1963</name>
</gene>
<feature type="region of interest" description="Disordered" evidence="1">
    <location>
        <begin position="464"/>
        <end position="492"/>
    </location>
</feature>